<comment type="caution">
    <text evidence="2">The sequence shown here is derived from an EMBL/GenBank/DDBJ whole genome shotgun (WGS) entry which is preliminary data.</text>
</comment>
<proteinExistence type="predicted"/>
<name>A0A8B6BWR4_MYTGA</name>
<sequence>KERQRELASKREARKNEDFKKELAAKREVRKIERQRELVAKREVRKDKIIEGLKQKVRSQRDNYDLRQIEDKENLLLKESRKDKNYRRAEAESKKSQKEKIRFKTDRKTKRTCCKREVRKDKIIEGLKLKVRSLKRNSDLRQMERQKRIVAKKEARKNENFKRNETEKKKIARQDENYRKHESERDFHRKQEYRSHPENLEMSV</sequence>
<dbReference type="EMBL" id="UYJE01000853">
    <property type="protein sequence ID" value="VDH97074.1"/>
    <property type="molecule type" value="Genomic_DNA"/>
</dbReference>
<reference evidence="2" key="1">
    <citation type="submission" date="2018-11" db="EMBL/GenBank/DDBJ databases">
        <authorList>
            <person name="Alioto T."/>
            <person name="Alioto T."/>
        </authorList>
    </citation>
    <scope>NUCLEOTIDE SEQUENCE</scope>
</reference>
<dbReference type="Proteomes" id="UP000596742">
    <property type="component" value="Unassembled WGS sequence"/>
</dbReference>
<keyword evidence="3" id="KW-1185">Reference proteome</keyword>
<protein>
    <submittedName>
        <fullName evidence="2">Uncharacterized protein</fullName>
    </submittedName>
</protein>
<dbReference type="AlphaFoldDB" id="A0A8B6BWR4"/>
<evidence type="ECO:0000256" key="1">
    <source>
        <dbReference type="SAM" id="MobiDB-lite"/>
    </source>
</evidence>
<feature type="non-terminal residue" evidence="2">
    <location>
        <position position="204"/>
    </location>
</feature>
<evidence type="ECO:0000313" key="3">
    <source>
        <dbReference type="Proteomes" id="UP000596742"/>
    </source>
</evidence>
<accession>A0A8B6BWR4</accession>
<feature type="compositionally biased region" description="Basic and acidic residues" evidence="1">
    <location>
        <begin position="80"/>
        <end position="106"/>
    </location>
</feature>
<evidence type="ECO:0000313" key="2">
    <source>
        <dbReference type="EMBL" id="VDH97074.1"/>
    </source>
</evidence>
<feature type="region of interest" description="Disordered" evidence="1">
    <location>
        <begin position="149"/>
        <end position="204"/>
    </location>
</feature>
<organism evidence="2 3">
    <name type="scientific">Mytilus galloprovincialis</name>
    <name type="common">Mediterranean mussel</name>
    <dbReference type="NCBI Taxonomy" id="29158"/>
    <lineage>
        <taxon>Eukaryota</taxon>
        <taxon>Metazoa</taxon>
        <taxon>Spiralia</taxon>
        <taxon>Lophotrochozoa</taxon>
        <taxon>Mollusca</taxon>
        <taxon>Bivalvia</taxon>
        <taxon>Autobranchia</taxon>
        <taxon>Pteriomorphia</taxon>
        <taxon>Mytilida</taxon>
        <taxon>Mytiloidea</taxon>
        <taxon>Mytilidae</taxon>
        <taxon>Mytilinae</taxon>
        <taxon>Mytilus</taxon>
    </lineage>
</organism>
<gene>
    <name evidence="2" type="ORF">MGAL_10B018851</name>
</gene>
<feature type="region of interest" description="Disordered" evidence="1">
    <location>
        <begin position="80"/>
        <end position="107"/>
    </location>
</feature>